<dbReference type="Proteomes" id="UP000321638">
    <property type="component" value="Unassembled WGS sequence"/>
</dbReference>
<gene>
    <name evidence="1" type="ORF">FHP25_11580</name>
</gene>
<protein>
    <submittedName>
        <fullName evidence="1">Uncharacterized protein</fullName>
    </submittedName>
</protein>
<sequence length="152" mass="16210">MIGAQALAQLVASLLVTIAGYTGYAIPGEPPTVRFVTHAVLDQRACQRPCPVLAFTTTGGEILLDMRLEVGVDAAATSILVHELTHFLQQAGGASPTPITCATWMAREREAYDVQYWWLRATAPNVRGLSESLTRLGPHPALPLCRAGAASD</sequence>
<evidence type="ECO:0000313" key="1">
    <source>
        <dbReference type="EMBL" id="TXL76290.1"/>
    </source>
</evidence>
<name>A0A5C8PNG8_9HYPH</name>
<dbReference type="AlphaFoldDB" id="A0A5C8PNG8"/>
<proteinExistence type="predicted"/>
<dbReference type="RefSeq" id="WP_147847099.1">
    <property type="nucleotide sequence ID" value="NZ_VDUZ01000011.1"/>
</dbReference>
<keyword evidence="2" id="KW-1185">Reference proteome</keyword>
<evidence type="ECO:0000313" key="2">
    <source>
        <dbReference type="Proteomes" id="UP000321638"/>
    </source>
</evidence>
<accession>A0A5C8PNG8</accession>
<dbReference type="EMBL" id="VDUZ01000011">
    <property type="protein sequence ID" value="TXL76290.1"/>
    <property type="molecule type" value="Genomic_DNA"/>
</dbReference>
<dbReference type="OrthoDB" id="5295165at2"/>
<reference evidence="1 2" key="1">
    <citation type="submission" date="2019-06" db="EMBL/GenBank/DDBJ databases">
        <title>New taxonomy in bacterial strain CC-CFT640, isolated from vineyard.</title>
        <authorList>
            <person name="Lin S.-Y."/>
            <person name="Tsai C.-F."/>
            <person name="Young C.-C."/>
        </authorList>
    </citation>
    <scope>NUCLEOTIDE SEQUENCE [LARGE SCALE GENOMIC DNA]</scope>
    <source>
        <strain evidence="1 2">CC-CFT640</strain>
    </source>
</reference>
<comment type="caution">
    <text evidence="1">The sequence shown here is derived from an EMBL/GenBank/DDBJ whole genome shotgun (WGS) entry which is preliminary data.</text>
</comment>
<organism evidence="1 2">
    <name type="scientific">Vineibacter terrae</name>
    <dbReference type="NCBI Taxonomy" id="2586908"/>
    <lineage>
        <taxon>Bacteria</taxon>
        <taxon>Pseudomonadati</taxon>
        <taxon>Pseudomonadota</taxon>
        <taxon>Alphaproteobacteria</taxon>
        <taxon>Hyphomicrobiales</taxon>
        <taxon>Vineibacter</taxon>
    </lineage>
</organism>